<dbReference type="AlphaFoldDB" id="A0A1L9UXE5"/>
<dbReference type="EMBL" id="KV878680">
    <property type="protein sequence ID" value="OJJ76407.1"/>
    <property type="molecule type" value="Genomic_DNA"/>
</dbReference>
<organism evidence="2 3">
    <name type="scientific">Aspergillus brasiliensis (strain CBS 101740 / IMI 381727 / IBT 21946)</name>
    <dbReference type="NCBI Taxonomy" id="767769"/>
    <lineage>
        <taxon>Eukaryota</taxon>
        <taxon>Fungi</taxon>
        <taxon>Dikarya</taxon>
        <taxon>Ascomycota</taxon>
        <taxon>Pezizomycotina</taxon>
        <taxon>Eurotiomycetes</taxon>
        <taxon>Eurotiomycetidae</taxon>
        <taxon>Eurotiales</taxon>
        <taxon>Aspergillaceae</taxon>
        <taxon>Aspergillus</taxon>
        <taxon>Aspergillus subgen. Circumdati</taxon>
    </lineage>
</organism>
<feature type="compositionally biased region" description="Basic residues" evidence="1">
    <location>
        <begin position="25"/>
        <end position="37"/>
    </location>
</feature>
<protein>
    <submittedName>
        <fullName evidence="2">Uncharacterized protein</fullName>
    </submittedName>
</protein>
<evidence type="ECO:0000313" key="3">
    <source>
        <dbReference type="Proteomes" id="UP000184499"/>
    </source>
</evidence>
<feature type="region of interest" description="Disordered" evidence="1">
    <location>
        <begin position="1"/>
        <end position="50"/>
    </location>
</feature>
<accession>A0A1L9UXE5</accession>
<dbReference type="GeneID" id="93576509"/>
<dbReference type="VEuPathDB" id="FungiDB:ASPBRDRAFT_38853"/>
<dbReference type="RefSeq" id="XP_067483654.1">
    <property type="nucleotide sequence ID" value="XM_067624021.1"/>
</dbReference>
<proteinExistence type="predicted"/>
<keyword evidence="3" id="KW-1185">Reference proteome</keyword>
<reference evidence="3" key="1">
    <citation type="journal article" date="2017" name="Genome Biol.">
        <title>Comparative genomics reveals high biological diversity and specific adaptations in the industrially and medically important fungal genus Aspergillus.</title>
        <authorList>
            <person name="de Vries R.P."/>
            <person name="Riley R."/>
            <person name="Wiebenga A."/>
            <person name="Aguilar-Osorio G."/>
            <person name="Amillis S."/>
            <person name="Uchima C.A."/>
            <person name="Anderluh G."/>
            <person name="Asadollahi M."/>
            <person name="Askin M."/>
            <person name="Barry K."/>
            <person name="Battaglia E."/>
            <person name="Bayram O."/>
            <person name="Benocci T."/>
            <person name="Braus-Stromeyer S.A."/>
            <person name="Caldana C."/>
            <person name="Canovas D."/>
            <person name="Cerqueira G.C."/>
            <person name="Chen F."/>
            <person name="Chen W."/>
            <person name="Choi C."/>
            <person name="Clum A."/>
            <person name="Dos Santos R.A."/>
            <person name="Damasio A.R."/>
            <person name="Diallinas G."/>
            <person name="Emri T."/>
            <person name="Fekete E."/>
            <person name="Flipphi M."/>
            <person name="Freyberg S."/>
            <person name="Gallo A."/>
            <person name="Gournas C."/>
            <person name="Habgood R."/>
            <person name="Hainaut M."/>
            <person name="Harispe M.L."/>
            <person name="Henrissat B."/>
            <person name="Hilden K.S."/>
            <person name="Hope R."/>
            <person name="Hossain A."/>
            <person name="Karabika E."/>
            <person name="Karaffa L."/>
            <person name="Karanyi Z."/>
            <person name="Krasevec N."/>
            <person name="Kuo A."/>
            <person name="Kusch H."/>
            <person name="LaButti K."/>
            <person name="Lagendijk E.L."/>
            <person name="Lapidus A."/>
            <person name="Levasseur A."/>
            <person name="Lindquist E."/>
            <person name="Lipzen A."/>
            <person name="Logrieco A.F."/>
            <person name="MacCabe A."/>
            <person name="Maekelae M.R."/>
            <person name="Malavazi I."/>
            <person name="Melin P."/>
            <person name="Meyer V."/>
            <person name="Mielnichuk N."/>
            <person name="Miskei M."/>
            <person name="Molnar A.P."/>
            <person name="Mule G."/>
            <person name="Ngan C.Y."/>
            <person name="Orejas M."/>
            <person name="Orosz E."/>
            <person name="Ouedraogo J.P."/>
            <person name="Overkamp K.M."/>
            <person name="Park H.-S."/>
            <person name="Perrone G."/>
            <person name="Piumi F."/>
            <person name="Punt P.J."/>
            <person name="Ram A.F."/>
            <person name="Ramon A."/>
            <person name="Rauscher S."/>
            <person name="Record E."/>
            <person name="Riano-Pachon D.M."/>
            <person name="Robert V."/>
            <person name="Roehrig J."/>
            <person name="Ruller R."/>
            <person name="Salamov A."/>
            <person name="Salih N.S."/>
            <person name="Samson R.A."/>
            <person name="Sandor E."/>
            <person name="Sanguinetti M."/>
            <person name="Schuetze T."/>
            <person name="Sepcic K."/>
            <person name="Shelest E."/>
            <person name="Sherlock G."/>
            <person name="Sophianopoulou V."/>
            <person name="Squina F.M."/>
            <person name="Sun H."/>
            <person name="Susca A."/>
            <person name="Todd R.B."/>
            <person name="Tsang A."/>
            <person name="Unkles S.E."/>
            <person name="van de Wiele N."/>
            <person name="van Rossen-Uffink D."/>
            <person name="Oliveira J.V."/>
            <person name="Vesth T.C."/>
            <person name="Visser J."/>
            <person name="Yu J.-H."/>
            <person name="Zhou M."/>
            <person name="Andersen M.R."/>
            <person name="Archer D.B."/>
            <person name="Baker S.E."/>
            <person name="Benoit I."/>
            <person name="Brakhage A.A."/>
            <person name="Braus G.H."/>
            <person name="Fischer R."/>
            <person name="Frisvad J.C."/>
            <person name="Goldman G.H."/>
            <person name="Houbraken J."/>
            <person name="Oakley B."/>
            <person name="Pocsi I."/>
            <person name="Scazzocchio C."/>
            <person name="Seiboth B."/>
            <person name="vanKuyk P.A."/>
            <person name="Wortman J."/>
            <person name="Dyer P.S."/>
            <person name="Grigoriev I.V."/>
        </authorList>
    </citation>
    <scope>NUCLEOTIDE SEQUENCE [LARGE SCALE GENOMIC DNA]</scope>
    <source>
        <strain evidence="3">CBS 101740 / IMI 381727 / IBT 21946</strain>
    </source>
</reference>
<sequence>MEMKEFDAPSVGNSPPSQGLEGPHPRGRTMARKKRGPRSQGPEDRRTRWEVRKLGGGEFIGCFESVSWSGERVERLSGDWRENRSRLRQTGRCGR</sequence>
<feature type="compositionally biased region" description="Basic and acidic residues" evidence="1">
    <location>
        <begin position="41"/>
        <end position="50"/>
    </location>
</feature>
<dbReference type="Proteomes" id="UP000184499">
    <property type="component" value="Unassembled WGS sequence"/>
</dbReference>
<evidence type="ECO:0000313" key="2">
    <source>
        <dbReference type="EMBL" id="OJJ76407.1"/>
    </source>
</evidence>
<gene>
    <name evidence="2" type="ORF">ASPBRDRAFT_38853</name>
</gene>
<name>A0A1L9UXE5_ASPBC</name>
<evidence type="ECO:0000256" key="1">
    <source>
        <dbReference type="SAM" id="MobiDB-lite"/>
    </source>
</evidence>
<dbReference type="OrthoDB" id="10350226at2759"/>